<protein>
    <submittedName>
        <fullName evidence="4">Glycosyl transferases group 1 protein</fullName>
    </submittedName>
</protein>
<dbReference type="InterPro" id="IPR028098">
    <property type="entry name" value="Glyco_trans_4-like_N"/>
</dbReference>
<dbReference type="PANTHER" id="PTHR46401:SF2">
    <property type="entry name" value="GLYCOSYLTRANSFERASE WBBK-RELATED"/>
    <property type="match status" value="1"/>
</dbReference>
<accession>Q144G2</accession>
<organism evidence="4 5">
    <name type="scientific">Paraburkholderia xenovorans (strain LB400)</name>
    <dbReference type="NCBI Taxonomy" id="266265"/>
    <lineage>
        <taxon>Bacteria</taxon>
        <taxon>Pseudomonadati</taxon>
        <taxon>Pseudomonadota</taxon>
        <taxon>Betaproteobacteria</taxon>
        <taxon>Burkholderiales</taxon>
        <taxon>Burkholderiaceae</taxon>
        <taxon>Paraburkholderia</taxon>
    </lineage>
</organism>
<dbReference type="SUPFAM" id="SSF53756">
    <property type="entry name" value="UDP-Glycosyltransferase/glycogen phosphorylase"/>
    <property type="match status" value="1"/>
</dbReference>
<dbReference type="KEGG" id="bxe:Bxe_A3712"/>
<dbReference type="STRING" id="266265.Bxe_A3712"/>
<evidence type="ECO:0000256" key="1">
    <source>
        <dbReference type="ARBA" id="ARBA00022679"/>
    </source>
</evidence>
<dbReference type="Proteomes" id="UP000001817">
    <property type="component" value="Chromosome 1"/>
</dbReference>
<evidence type="ECO:0000313" key="4">
    <source>
        <dbReference type="EMBL" id="ABE29277.1"/>
    </source>
</evidence>
<keyword evidence="1 4" id="KW-0808">Transferase</keyword>
<dbReference type="InterPro" id="IPR001296">
    <property type="entry name" value="Glyco_trans_1"/>
</dbReference>
<dbReference type="EMBL" id="CP000270">
    <property type="protein sequence ID" value="ABE29277.1"/>
    <property type="molecule type" value="Genomic_DNA"/>
</dbReference>
<dbReference type="eggNOG" id="COG0438">
    <property type="taxonomic scope" value="Bacteria"/>
</dbReference>
<dbReference type="CAZy" id="GT4">
    <property type="family name" value="Glycosyltransferase Family 4"/>
</dbReference>
<evidence type="ECO:0000259" key="3">
    <source>
        <dbReference type="Pfam" id="PF13439"/>
    </source>
</evidence>
<keyword evidence="5" id="KW-1185">Reference proteome</keyword>
<dbReference type="Pfam" id="PF00534">
    <property type="entry name" value="Glycos_transf_1"/>
    <property type="match status" value="1"/>
</dbReference>
<name>Q144G2_PARXL</name>
<dbReference type="KEGG" id="bxb:DR64_1403"/>
<sequence>MKQLVELERSSLGPQEAPVRLALSPDAGSPRDPQWQGPSGGFAINGKFASQRITGVQRVGYELAVAFQHLFPHGTDLPLLVPPNARTDVVFPNAKVIGRRLKGSLWEQFSLPFATGRRTLLSLCNMGPLFVRRQVVMVHDVAIYDLPQNYSWKYRLWYRVALSLLKRNVRHIVTVSEFSKKRIVERLGIDASRISVVLNGVDHFEKISPDTAILSRLNLQKDGYVLAVGNLSVGKNLPRILTAVERLNDSHDWKFVVVGGCDLRVFNSGAKVGFDLSKNIVPAGFVSDGELRALYENAACFLFPSLYEGFGLPPLEAMSCGCPVIVSREASLPEVCGDAALYCDAYSVDDIVDKVTQMMADPAARETWRQRGREHARGFRWERSARQLLGILERELAGEVAPPVHAQSAQSDQSAPSRV</sequence>
<dbReference type="OrthoDB" id="433681at2"/>
<dbReference type="RefSeq" id="WP_011487069.1">
    <property type="nucleotide sequence ID" value="NC_007951.1"/>
</dbReference>
<proteinExistence type="predicted"/>
<gene>
    <name evidence="4" type="ORF">Bxe_A3712</name>
</gene>
<dbReference type="GO" id="GO:0009103">
    <property type="term" value="P:lipopolysaccharide biosynthetic process"/>
    <property type="evidence" value="ECO:0007669"/>
    <property type="project" value="TreeGrafter"/>
</dbReference>
<feature type="domain" description="Glycosyltransferase subfamily 4-like N-terminal" evidence="3">
    <location>
        <begin position="130"/>
        <end position="202"/>
    </location>
</feature>
<dbReference type="PATRIC" id="fig|266265.5.peg.760"/>
<dbReference type="PANTHER" id="PTHR46401">
    <property type="entry name" value="GLYCOSYLTRANSFERASE WBBK-RELATED"/>
    <property type="match status" value="1"/>
</dbReference>
<dbReference type="Pfam" id="PF13439">
    <property type="entry name" value="Glyco_transf_4"/>
    <property type="match status" value="1"/>
</dbReference>
<dbReference type="CDD" id="cd03809">
    <property type="entry name" value="GT4_MtfB-like"/>
    <property type="match status" value="1"/>
</dbReference>
<dbReference type="AlphaFoldDB" id="Q144G2"/>
<dbReference type="GO" id="GO:0016757">
    <property type="term" value="F:glycosyltransferase activity"/>
    <property type="evidence" value="ECO:0007669"/>
    <property type="project" value="InterPro"/>
</dbReference>
<evidence type="ECO:0000259" key="2">
    <source>
        <dbReference type="Pfam" id="PF00534"/>
    </source>
</evidence>
<dbReference type="Gene3D" id="3.40.50.2000">
    <property type="entry name" value="Glycogen Phosphorylase B"/>
    <property type="match status" value="2"/>
</dbReference>
<reference evidence="4 5" key="1">
    <citation type="journal article" date="2006" name="Proc. Natl. Acad. Sci. U.S.A.">
        <title>Burkholderia xenovorans LB400 harbors a multi-replicon, 9.73-Mbp genome shaped for versatility.</title>
        <authorList>
            <person name="Chain P.S."/>
            <person name="Denef V.J."/>
            <person name="Konstantinidis K.T."/>
            <person name="Vergez L.M."/>
            <person name="Agullo L."/>
            <person name="Reyes V.L."/>
            <person name="Hauser L."/>
            <person name="Cordova M."/>
            <person name="Gomez L."/>
            <person name="Gonzalez M."/>
            <person name="Land M."/>
            <person name="Lao V."/>
            <person name="Larimer F."/>
            <person name="LiPuma J.J."/>
            <person name="Mahenthiralingam E."/>
            <person name="Malfatti S.A."/>
            <person name="Marx C.J."/>
            <person name="Parnell J.J."/>
            <person name="Ramette A."/>
            <person name="Richardson P."/>
            <person name="Seeger M."/>
            <person name="Smith D."/>
            <person name="Spilker T."/>
            <person name="Sul W.J."/>
            <person name="Tsoi T.V."/>
            <person name="Ulrich L.E."/>
            <person name="Zhulin I.B."/>
            <person name="Tiedje J.M."/>
        </authorList>
    </citation>
    <scope>NUCLEOTIDE SEQUENCE [LARGE SCALE GENOMIC DNA]</scope>
    <source>
        <strain evidence="4 5">LB400</strain>
    </source>
</reference>
<evidence type="ECO:0000313" key="5">
    <source>
        <dbReference type="Proteomes" id="UP000001817"/>
    </source>
</evidence>
<feature type="domain" description="Glycosyl transferase family 1" evidence="2">
    <location>
        <begin position="220"/>
        <end position="374"/>
    </location>
</feature>